<dbReference type="OrthoDB" id="1433060at2759"/>
<protein>
    <submittedName>
        <fullName evidence="2">Uncharacterized protein</fullName>
    </submittedName>
</protein>
<comment type="caution">
    <text evidence="2">The sequence shown here is derived from an EMBL/GenBank/DDBJ whole genome shotgun (WGS) entry which is preliminary data.</text>
</comment>
<feature type="signal peptide" evidence="1">
    <location>
        <begin position="1"/>
        <end position="17"/>
    </location>
</feature>
<organism evidence="2 3">
    <name type="scientific">Mucuna pruriens</name>
    <name type="common">Velvet bean</name>
    <name type="synonym">Dolichos pruriens</name>
    <dbReference type="NCBI Taxonomy" id="157652"/>
    <lineage>
        <taxon>Eukaryota</taxon>
        <taxon>Viridiplantae</taxon>
        <taxon>Streptophyta</taxon>
        <taxon>Embryophyta</taxon>
        <taxon>Tracheophyta</taxon>
        <taxon>Spermatophyta</taxon>
        <taxon>Magnoliopsida</taxon>
        <taxon>eudicotyledons</taxon>
        <taxon>Gunneridae</taxon>
        <taxon>Pentapetalae</taxon>
        <taxon>rosids</taxon>
        <taxon>fabids</taxon>
        <taxon>Fabales</taxon>
        <taxon>Fabaceae</taxon>
        <taxon>Papilionoideae</taxon>
        <taxon>50 kb inversion clade</taxon>
        <taxon>NPAAA clade</taxon>
        <taxon>indigoferoid/millettioid clade</taxon>
        <taxon>Phaseoleae</taxon>
        <taxon>Mucuna</taxon>
    </lineage>
</organism>
<keyword evidence="1" id="KW-0732">Signal</keyword>
<sequence length="66" mass="7707">MSHGLFLPLWIISRCLKLKKSGSPWKNDYESNYGLKAADLYLVPNFGLPINFKSPEFDKYKRELMP</sequence>
<accession>A0A371GLN9</accession>
<evidence type="ECO:0000313" key="2">
    <source>
        <dbReference type="EMBL" id="RDX91479.1"/>
    </source>
</evidence>
<feature type="chain" id="PRO_5016944346" evidence="1">
    <location>
        <begin position="18"/>
        <end position="66"/>
    </location>
</feature>
<name>A0A371GLN9_MUCPR</name>
<keyword evidence="3" id="KW-1185">Reference proteome</keyword>
<evidence type="ECO:0000313" key="3">
    <source>
        <dbReference type="Proteomes" id="UP000257109"/>
    </source>
</evidence>
<dbReference type="AlphaFoldDB" id="A0A371GLN9"/>
<evidence type="ECO:0000256" key="1">
    <source>
        <dbReference type="SAM" id="SignalP"/>
    </source>
</evidence>
<gene>
    <name evidence="2" type="ORF">CR513_26538</name>
</gene>
<feature type="non-terminal residue" evidence="2">
    <location>
        <position position="1"/>
    </location>
</feature>
<reference evidence="2" key="1">
    <citation type="submission" date="2018-05" db="EMBL/GenBank/DDBJ databases">
        <title>Draft genome of Mucuna pruriens seed.</title>
        <authorList>
            <person name="Nnadi N.E."/>
            <person name="Vos R."/>
            <person name="Hasami M.H."/>
            <person name="Devisetty U.K."/>
            <person name="Aguiy J.C."/>
        </authorList>
    </citation>
    <scope>NUCLEOTIDE SEQUENCE [LARGE SCALE GENOMIC DNA]</scope>
    <source>
        <strain evidence="2">JCA_2017</strain>
    </source>
</reference>
<dbReference type="EMBL" id="QJKJ01005113">
    <property type="protein sequence ID" value="RDX91479.1"/>
    <property type="molecule type" value="Genomic_DNA"/>
</dbReference>
<proteinExistence type="predicted"/>
<dbReference type="Proteomes" id="UP000257109">
    <property type="component" value="Unassembled WGS sequence"/>
</dbReference>